<evidence type="ECO:0000256" key="3">
    <source>
        <dbReference type="SAM" id="SignalP"/>
    </source>
</evidence>
<keyword evidence="5" id="KW-1185">Reference proteome</keyword>
<feature type="signal peptide" evidence="3">
    <location>
        <begin position="1"/>
        <end position="32"/>
    </location>
</feature>
<feature type="region of interest" description="Disordered" evidence="1">
    <location>
        <begin position="52"/>
        <end position="81"/>
    </location>
</feature>
<feature type="transmembrane region" description="Helical" evidence="2">
    <location>
        <begin position="158"/>
        <end position="177"/>
    </location>
</feature>
<dbReference type="EMBL" id="VIEB01000665">
    <property type="protein sequence ID" value="TQD83786.1"/>
    <property type="molecule type" value="Genomic_DNA"/>
</dbReference>
<keyword evidence="3" id="KW-0732">Signal</keyword>
<dbReference type="Proteomes" id="UP000315295">
    <property type="component" value="Unassembled WGS sequence"/>
</dbReference>
<evidence type="ECO:0000256" key="1">
    <source>
        <dbReference type="SAM" id="MobiDB-lite"/>
    </source>
</evidence>
<keyword evidence="2" id="KW-1133">Transmembrane helix</keyword>
<evidence type="ECO:0000313" key="4">
    <source>
        <dbReference type="EMBL" id="TQD83786.1"/>
    </source>
</evidence>
<evidence type="ECO:0000256" key="2">
    <source>
        <dbReference type="SAM" id="Phobius"/>
    </source>
</evidence>
<feature type="chain" id="PRO_5021871586" evidence="3">
    <location>
        <begin position="33"/>
        <end position="178"/>
    </location>
</feature>
<keyword evidence="2" id="KW-0812">Transmembrane</keyword>
<evidence type="ECO:0000313" key="5">
    <source>
        <dbReference type="Proteomes" id="UP000315295"/>
    </source>
</evidence>
<protein>
    <submittedName>
        <fullName evidence="4">Uncharacterized protein</fullName>
    </submittedName>
</protein>
<gene>
    <name evidence="4" type="ORF">C1H46_030667</name>
</gene>
<reference evidence="4 5" key="1">
    <citation type="journal article" date="2019" name="G3 (Bethesda)">
        <title>Sequencing of a Wild Apple (Malus baccata) Genome Unravels the Differences Between Cultivated and Wild Apple Species Regarding Disease Resistance and Cold Tolerance.</title>
        <authorList>
            <person name="Chen X."/>
        </authorList>
    </citation>
    <scope>NUCLEOTIDE SEQUENCE [LARGE SCALE GENOMIC DNA]</scope>
    <source>
        <strain evidence="5">cv. Shandingzi</strain>
        <tissue evidence="4">Leaves</tissue>
    </source>
</reference>
<keyword evidence="2" id="KW-0472">Membrane</keyword>
<proteinExistence type="predicted"/>
<comment type="caution">
    <text evidence="4">The sequence shown here is derived from an EMBL/GenBank/DDBJ whole genome shotgun (WGS) entry which is preliminary data.</text>
</comment>
<accession>A0A540LBE5</accession>
<organism evidence="4 5">
    <name type="scientific">Malus baccata</name>
    <name type="common">Siberian crab apple</name>
    <name type="synonym">Pyrus baccata</name>
    <dbReference type="NCBI Taxonomy" id="106549"/>
    <lineage>
        <taxon>Eukaryota</taxon>
        <taxon>Viridiplantae</taxon>
        <taxon>Streptophyta</taxon>
        <taxon>Embryophyta</taxon>
        <taxon>Tracheophyta</taxon>
        <taxon>Spermatophyta</taxon>
        <taxon>Magnoliopsida</taxon>
        <taxon>eudicotyledons</taxon>
        <taxon>Gunneridae</taxon>
        <taxon>Pentapetalae</taxon>
        <taxon>rosids</taxon>
        <taxon>fabids</taxon>
        <taxon>Rosales</taxon>
        <taxon>Rosaceae</taxon>
        <taxon>Amygdaloideae</taxon>
        <taxon>Maleae</taxon>
        <taxon>Malus</taxon>
    </lineage>
</organism>
<name>A0A540LBE5_MALBA</name>
<sequence>MTTHKASPLPVAVPVSVFGLLLLFISLAVADALDVPAGLQSNIINQINGQAGTKANAPKSGDPSALANSFDSAPAPGGKDKLDKMIKQLNGPAPAADAAKNGDASALTNMFKSAPGPGGAAAGAGDALTKIFKRGPPPEAAGHQSALPPLKDSASTQLASSFLCIVMVMGSFSFFVAF</sequence>
<dbReference type="AlphaFoldDB" id="A0A540LBE5"/>